<dbReference type="Proteomes" id="UP001139411">
    <property type="component" value="Unassembled WGS sequence"/>
</dbReference>
<keyword evidence="2" id="KW-0547">Nucleotide-binding</keyword>
<dbReference type="NCBIfam" id="TIGR01409">
    <property type="entry name" value="TAT_signal_seq"/>
    <property type="match status" value="1"/>
</dbReference>
<dbReference type="PANTHER" id="PTHR11575">
    <property type="entry name" value="5'-NUCLEOTIDASE-RELATED"/>
    <property type="match status" value="1"/>
</dbReference>
<dbReference type="PROSITE" id="PS00785">
    <property type="entry name" value="5_NUCLEOTIDASE_1"/>
    <property type="match status" value="1"/>
</dbReference>
<organism evidence="4 5">
    <name type="scientific">Dyadobacter chenhuakuii</name>
    <dbReference type="NCBI Taxonomy" id="2909339"/>
    <lineage>
        <taxon>Bacteria</taxon>
        <taxon>Pseudomonadati</taxon>
        <taxon>Bacteroidota</taxon>
        <taxon>Cytophagia</taxon>
        <taxon>Cytophagales</taxon>
        <taxon>Spirosomataceae</taxon>
        <taxon>Dyadobacter</taxon>
    </lineage>
</organism>
<dbReference type="AlphaFoldDB" id="A0A9X1QDC4"/>
<dbReference type="InterPro" id="IPR006179">
    <property type="entry name" value="5_nucleotidase/apyrase"/>
</dbReference>
<dbReference type="InterPro" id="IPR019546">
    <property type="entry name" value="TAT_signal_bac_arc"/>
</dbReference>
<dbReference type="PRINTS" id="PR01607">
    <property type="entry name" value="APYRASEFAMLY"/>
</dbReference>
<dbReference type="GO" id="GO:0000166">
    <property type="term" value="F:nucleotide binding"/>
    <property type="evidence" value="ECO:0007669"/>
    <property type="project" value="UniProtKB-KW"/>
</dbReference>
<evidence type="ECO:0000256" key="2">
    <source>
        <dbReference type="RuleBase" id="RU362119"/>
    </source>
</evidence>
<dbReference type="InterPro" id="IPR004843">
    <property type="entry name" value="Calcineurin-like_PHP"/>
</dbReference>
<comment type="caution">
    <text evidence="4">The sequence shown here is derived from an EMBL/GenBank/DDBJ whole genome shotgun (WGS) entry which is preliminary data.</text>
</comment>
<evidence type="ECO:0000313" key="5">
    <source>
        <dbReference type="Proteomes" id="UP001139411"/>
    </source>
</evidence>
<keyword evidence="2" id="KW-0378">Hydrolase</keyword>
<dbReference type="InterPro" id="IPR006311">
    <property type="entry name" value="TAT_signal"/>
</dbReference>
<feature type="domain" description="Calcineurin-like phosphoesterase" evidence="3">
    <location>
        <begin position="42"/>
        <end position="259"/>
    </location>
</feature>
<protein>
    <submittedName>
        <fullName evidence="4">Metallophosphoesterase</fullName>
    </submittedName>
</protein>
<dbReference type="GO" id="GO:0016788">
    <property type="term" value="F:hydrolase activity, acting on ester bonds"/>
    <property type="evidence" value="ECO:0007669"/>
    <property type="project" value="InterPro"/>
</dbReference>
<evidence type="ECO:0000313" key="4">
    <source>
        <dbReference type="EMBL" id="MCF2497734.1"/>
    </source>
</evidence>
<gene>
    <name evidence="4" type="ORF">L0661_05425</name>
</gene>
<sequence length="316" mass="34912">MEELSLSKNSRRDFLKKSAGTAALFALGNPFKSFARDAAVRLTILHTNDVHSRIEPFPMDGSRNQGLGGVARRAALVKKIRQEQGNVLLLDAGDIFQGTPYFNLYGGELELQIMSDMGYDAATMGNHDFDNGVAGFVKQLPHAKFPILVSNYNFDNTELQGKTQPYKIFGKQGLKIGVFGLGIELNGLVNKKNYGDTEYLDPISKANETASLLKNDKDCDLVICLSHLGYKYKDNKVSDQILAKSTRNIDLIIGGHTHTFMKLPEDVMNLDGKVTTINQVGFAGINLGRLDYYFDRESKSKKMVSAVYPVHGHGLV</sequence>
<dbReference type="GO" id="GO:0046872">
    <property type="term" value="F:metal ion binding"/>
    <property type="evidence" value="ECO:0007669"/>
    <property type="project" value="InterPro"/>
</dbReference>
<dbReference type="RefSeq" id="WP_235177079.1">
    <property type="nucleotide sequence ID" value="NZ_JAKFFV010000003.1"/>
</dbReference>
<dbReference type="InterPro" id="IPR029052">
    <property type="entry name" value="Metallo-depent_PP-like"/>
</dbReference>
<evidence type="ECO:0000259" key="3">
    <source>
        <dbReference type="Pfam" id="PF00149"/>
    </source>
</evidence>
<evidence type="ECO:0000256" key="1">
    <source>
        <dbReference type="ARBA" id="ARBA00006654"/>
    </source>
</evidence>
<dbReference type="SUPFAM" id="SSF56300">
    <property type="entry name" value="Metallo-dependent phosphatases"/>
    <property type="match status" value="1"/>
</dbReference>
<dbReference type="InterPro" id="IPR006146">
    <property type="entry name" value="5'-Nucleotdase_CS"/>
</dbReference>
<name>A0A9X1QDC4_9BACT</name>
<dbReference type="EMBL" id="JAKFFV010000003">
    <property type="protein sequence ID" value="MCF2497734.1"/>
    <property type="molecule type" value="Genomic_DNA"/>
</dbReference>
<dbReference type="GO" id="GO:0009166">
    <property type="term" value="P:nucleotide catabolic process"/>
    <property type="evidence" value="ECO:0007669"/>
    <property type="project" value="InterPro"/>
</dbReference>
<dbReference type="PANTHER" id="PTHR11575:SF24">
    <property type="entry name" value="5'-NUCLEOTIDASE"/>
    <property type="match status" value="1"/>
</dbReference>
<dbReference type="CDD" id="cd00845">
    <property type="entry name" value="MPP_UshA_N_like"/>
    <property type="match status" value="1"/>
</dbReference>
<dbReference type="Gene3D" id="3.60.21.10">
    <property type="match status" value="1"/>
</dbReference>
<reference evidence="4" key="1">
    <citation type="submission" date="2022-01" db="EMBL/GenBank/DDBJ databases">
        <title>Novel species in genus Dyadobacter.</title>
        <authorList>
            <person name="Ma C."/>
        </authorList>
    </citation>
    <scope>NUCLEOTIDE SEQUENCE</scope>
    <source>
        <strain evidence="4">CY357</strain>
    </source>
</reference>
<proteinExistence type="inferred from homology"/>
<dbReference type="PROSITE" id="PS51318">
    <property type="entry name" value="TAT"/>
    <property type="match status" value="1"/>
</dbReference>
<dbReference type="Pfam" id="PF00149">
    <property type="entry name" value="Metallophos"/>
    <property type="match status" value="1"/>
</dbReference>
<accession>A0A9X1QDC4</accession>
<comment type="similarity">
    <text evidence="1 2">Belongs to the 5'-nucleotidase family.</text>
</comment>